<accession>C6LIU4</accession>
<proteinExistence type="predicted"/>
<dbReference type="AlphaFoldDB" id="C6LIU4"/>
<dbReference type="EMBL" id="ACCL02000018">
    <property type="protein sequence ID" value="EET59483.1"/>
    <property type="molecule type" value="Genomic_DNA"/>
</dbReference>
<dbReference type="STRING" id="168384.SAMN05660368_03007"/>
<reference evidence="1" key="1">
    <citation type="submission" date="2009-07" db="EMBL/GenBank/DDBJ databases">
        <authorList>
            <person name="Weinstock G."/>
            <person name="Sodergren E."/>
            <person name="Clifton S."/>
            <person name="Fulton L."/>
            <person name="Fulton B."/>
            <person name="Courtney L."/>
            <person name="Fronick C."/>
            <person name="Harrison M."/>
            <person name="Strong C."/>
            <person name="Farmer C."/>
            <person name="Delahaunty K."/>
            <person name="Markovic C."/>
            <person name="Hall O."/>
            <person name="Minx P."/>
            <person name="Tomlinson C."/>
            <person name="Mitreva M."/>
            <person name="Nelson J."/>
            <person name="Hou S."/>
            <person name="Wollam A."/>
            <person name="Pepin K.H."/>
            <person name="Johnson M."/>
            <person name="Bhonagiri V."/>
            <person name="Nash W.E."/>
            <person name="Warren W."/>
            <person name="Chinwalla A."/>
            <person name="Mardis E.R."/>
            <person name="Wilson R.K."/>
        </authorList>
    </citation>
    <scope>NUCLEOTIDE SEQUENCE [LARGE SCALE GENOMIC DNA]</scope>
    <source>
        <strain evidence="1">DSM 14469</strain>
    </source>
</reference>
<organism evidence="1 2">
    <name type="scientific">Marvinbryantia formatexigens DSM 14469</name>
    <dbReference type="NCBI Taxonomy" id="478749"/>
    <lineage>
        <taxon>Bacteria</taxon>
        <taxon>Bacillati</taxon>
        <taxon>Bacillota</taxon>
        <taxon>Clostridia</taxon>
        <taxon>Lachnospirales</taxon>
        <taxon>Lachnospiraceae</taxon>
        <taxon>Marvinbryantia</taxon>
    </lineage>
</organism>
<keyword evidence="2" id="KW-1185">Reference proteome</keyword>
<name>C6LIU4_9FIRM</name>
<dbReference type="Proteomes" id="UP000005561">
    <property type="component" value="Unassembled WGS sequence"/>
</dbReference>
<gene>
    <name evidence="1" type="ORF">BRYFOR_08574</name>
</gene>
<comment type="caution">
    <text evidence="1">The sequence shown here is derived from an EMBL/GenBank/DDBJ whole genome shotgun (WGS) entry which is preliminary data.</text>
</comment>
<evidence type="ECO:0000313" key="2">
    <source>
        <dbReference type="Proteomes" id="UP000005561"/>
    </source>
</evidence>
<dbReference type="eggNOG" id="ENOG5032R4K">
    <property type="taxonomic scope" value="Bacteria"/>
</dbReference>
<protein>
    <submittedName>
        <fullName evidence="1">Uncharacterized protein</fullName>
    </submittedName>
</protein>
<evidence type="ECO:0000313" key="1">
    <source>
        <dbReference type="EMBL" id="EET59483.1"/>
    </source>
</evidence>
<sequence>MLFRREGLKRLFSFSSSEDQILRYHYEKPKIYLPMYGRTYRCDHPVYDECTLFENGKRGLAVIQQRYDKDTKITWWGEIDPWLANDLYLHPKFTEYFEKRSGECMHGFYPTVTVRQIMWALKMKPVKRERWETCFDRKDI</sequence>